<sequence>METPLLLFKLWNSLGGNGDDGKRGEKRREAETGGGKLCVTLMSDSSVLLWESVATIMLFLFLHICILCTNG</sequence>
<protein>
    <submittedName>
        <fullName evidence="2">Uncharacterized protein</fullName>
    </submittedName>
</protein>
<evidence type="ECO:0000313" key="2">
    <source>
        <dbReference type="EMBL" id="KAF3700288.1"/>
    </source>
</evidence>
<dbReference type="AlphaFoldDB" id="A0A6G1QDF6"/>
<gene>
    <name evidence="2" type="ORF">EXN66_Car015975</name>
</gene>
<organism evidence="2 3">
    <name type="scientific">Channa argus</name>
    <name type="common">Northern snakehead</name>
    <name type="synonym">Ophicephalus argus</name>
    <dbReference type="NCBI Taxonomy" id="215402"/>
    <lineage>
        <taxon>Eukaryota</taxon>
        <taxon>Metazoa</taxon>
        <taxon>Chordata</taxon>
        <taxon>Craniata</taxon>
        <taxon>Vertebrata</taxon>
        <taxon>Euteleostomi</taxon>
        <taxon>Actinopterygii</taxon>
        <taxon>Neopterygii</taxon>
        <taxon>Teleostei</taxon>
        <taxon>Neoteleostei</taxon>
        <taxon>Acanthomorphata</taxon>
        <taxon>Anabantaria</taxon>
        <taxon>Anabantiformes</taxon>
        <taxon>Channoidei</taxon>
        <taxon>Channidae</taxon>
        <taxon>Channa</taxon>
    </lineage>
</organism>
<keyword evidence="1" id="KW-0472">Membrane</keyword>
<evidence type="ECO:0000313" key="3">
    <source>
        <dbReference type="Proteomes" id="UP000503349"/>
    </source>
</evidence>
<reference evidence="2 3" key="1">
    <citation type="submission" date="2019-02" db="EMBL/GenBank/DDBJ databases">
        <title>Opniocepnalus argus genome.</title>
        <authorList>
            <person name="Zhou C."/>
            <person name="Xiao S."/>
        </authorList>
    </citation>
    <scope>NUCLEOTIDE SEQUENCE [LARGE SCALE GENOMIC DNA]</scope>
    <source>
        <strain evidence="2">OARG1902GOOAL</strain>
        <tissue evidence="2">Muscle</tissue>
    </source>
</reference>
<dbReference type="EMBL" id="CM015726">
    <property type="protein sequence ID" value="KAF3700288.1"/>
    <property type="molecule type" value="Genomic_DNA"/>
</dbReference>
<accession>A0A6G1QDF6</accession>
<proteinExistence type="predicted"/>
<keyword evidence="1" id="KW-0812">Transmembrane</keyword>
<name>A0A6G1QDF6_CHAAH</name>
<dbReference type="Proteomes" id="UP000503349">
    <property type="component" value="Chromosome 15"/>
</dbReference>
<keyword evidence="1" id="KW-1133">Transmembrane helix</keyword>
<feature type="transmembrane region" description="Helical" evidence="1">
    <location>
        <begin position="47"/>
        <end position="68"/>
    </location>
</feature>
<evidence type="ECO:0000256" key="1">
    <source>
        <dbReference type="SAM" id="Phobius"/>
    </source>
</evidence>
<keyword evidence="3" id="KW-1185">Reference proteome</keyword>
<reference evidence="3" key="2">
    <citation type="submission" date="2019-02" db="EMBL/GenBank/DDBJ databases">
        <title>Opniocepnalus argus Var Kimnra genome.</title>
        <authorList>
            <person name="Zhou C."/>
            <person name="Xiao S."/>
        </authorList>
    </citation>
    <scope>NUCLEOTIDE SEQUENCE [LARGE SCALE GENOMIC DNA]</scope>
</reference>